<name>A0ABS6T5G4_9RHOB</name>
<dbReference type="Pfam" id="PF13376">
    <property type="entry name" value="OmdA"/>
    <property type="match status" value="1"/>
</dbReference>
<dbReference type="Proteomes" id="UP000756530">
    <property type="component" value="Unassembled WGS sequence"/>
</dbReference>
<evidence type="ECO:0000313" key="3">
    <source>
        <dbReference type="Proteomes" id="UP000756530"/>
    </source>
</evidence>
<accession>A0ABS6T5G4</accession>
<dbReference type="InterPro" id="IPR016786">
    <property type="entry name" value="YdeI_bac"/>
</dbReference>
<dbReference type="RefSeq" id="WP_218393703.1">
    <property type="nucleotide sequence ID" value="NZ_JAHUZE010000004.1"/>
</dbReference>
<feature type="domain" description="YdhG-like" evidence="1">
    <location>
        <begin position="36"/>
        <end position="125"/>
    </location>
</feature>
<dbReference type="InterPro" id="IPR014922">
    <property type="entry name" value="YdhG-like"/>
</dbReference>
<evidence type="ECO:0000313" key="2">
    <source>
        <dbReference type="EMBL" id="MBV7380497.1"/>
    </source>
</evidence>
<gene>
    <name evidence="2" type="ORF">KJP28_16350</name>
</gene>
<comment type="caution">
    <text evidence="2">The sequence shown here is derived from an EMBL/GenBank/DDBJ whole genome shotgun (WGS) entry which is preliminary data.</text>
</comment>
<dbReference type="EMBL" id="JAHUZE010000004">
    <property type="protein sequence ID" value="MBV7380497.1"/>
    <property type="molecule type" value="Genomic_DNA"/>
</dbReference>
<dbReference type="Pfam" id="PF08818">
    <property type="entry name" value="DUF1801"/>
    <property type="match status" value="1"/>
</dbReference>
<protein>
    <submittedName>
        <fullName evidence="2">YdeI/OmpD-associated family protein</fullName>
    </submittedName>
</protein>
<keyword evidence="3" id="KW-1185">Reference proteome</keyword>
<proteinExistence type="predicted"/>
<organism evidence="2 3">
    <name type="scientific">Maritimibacter dapengensis</name>
    <dbReference type="NCBI Taxonomy" id="2836868"/>
    <lineage>
        <taxon>Bacteria</taxon>
        <taxon>Pseudomonadati</taxon>
        <taxon>Pseudomonadota</taxon>
        <taxon>Alphaproteobacteria</taxon>
        <taxon>Rhodobacterales</taxon>
        <taxon>Roseobacteraceae</taxon>
        <taxon>Maritimibacter</taxon>
    </lineage>
</organism>
<reference evidence="2 3" key="1">
    <citation type="submission" date="2021-05" db="EMBL/GenBank/DDBJ databases">
        <title>Culturable bacteria isolated from Daya Bay.</title>
        <authorList>
            <person name="Zheng W."/>
            <person name="Yu S."/>
            <person name="Huang Y."/>
        </authorList>
    </citation>
    <scope>NUCLEOTIDE SEQUENCE [LARGE SCALE GENOMIC DNA]</scope>
    <source>
        <strain evidence="2 3">DP4N28-5</strain>
    </source>
</reference>
<dbReference type="PIRSF" id="PIRSF021308">
    <property type="entry name" value="UCP021308"/>
    <property type="match status" value="1"/>
</dbReference>
<evidence type="ECO:0000259" key="1">
    <source>
        <dbReference type="Pfam" id="PF08818"/>
    </source>
</evidence>
<sequence>MMITDIEDYFTRGCGRCDRFDTPDCSIQLWTGGQNKLREICLDMGLSEHVKWAHPCYMHADRNIALMGAFREDFRFTFLNGSLLKDPEGVLKPGGPNSRISNVLYFTDNDGPARMEETIRAYLAELMDHAERGTKPPKLETVVEMPDELIEALDGDPELAEAFYDLTPGRQKSYAFNLNQAKKPETRFARIEKFRPKILAGKGAMER</sequence>